<proteinExistence type="predicted"/>
<comment type="caution">
    <text evidence="4">The sequence shown here is derived from an EMBL/GenBank/DDBJ whole genome shotgun (WGS) entry which is preliminary data.</text>
</comment>
<sequence>MIKIPKVKVISFDVDGTLVPTGFVDAVWLEGIPFLYAQKHKISFDEAYQIVTQAYNEVGDHRIEWYYLDYWIKRFDLDTTKEELFNKYKHKVKIYEDVEPIIKLLKKHYKIIICSNAEKDFILFQLKPILHHFHHIFSATSDFKEVKKSKEFYGKICELLKVKPEEVIHIGDHLVFDYLNPKEIGINAFLINRNQHKVELRIPVINNLEEILKFLNY</sequence>
<dbReference type="GO" id="GO:0044281">
    <property type="term" value="P:small molecule metabolic process"/>
    <property type="evidence" value="ECO:0007669"/>
    <property type="project" value="UniProtKB-ARBA"/>
</dbReference>
<dbReference type="SUPFAM" id="SSF56784">
    <property type="entry name" value="HAD-like"/>
    <property type="match status" value="1"/>
</dbReference>
<organism evidence="4">
    <name type="scientific">Thermodesulfobacterium geofontis</name>
    <dbReference type="NCBI Taxonomy" id="1295609"/>
    <lineage>
        <taxon>Bacteria</taxon>
        <taxon>Pseudomonadati</taxon>
        <taxon>Thermodesulfobacteriota</taxon>
        <taxon>Thermodesulfobacteria</taxon>
        <taxon>Thermodesulfobacteriales</taxon>
        <taxon>Thermodesulfobacteriaceae</taxon>
        <taxon>Thermodesulfobacterium</taxon>
    </lineage>
</organism>
<dbReference type="InterPro" id="IPR051400">
    <property type="entry name" value="HAD-like_hydrolase"/>
</dbReference>
<evidence type="ECO:0000256" key="3">
    <source>
        <dbReference type="ARBA" id="ARBA00022842"/>
    </source>
</evidence>
<dbReference type="SFLD" id="SFLDG01129">
    <property type="entry name" value="C1.5:_HAD__Beta-PGM__Phosphata"/>
    <property type="match status" value="1"/>
</dbReference>
<evidence type="ECO:0000313" key="4">
    <source>
        <dbReference type="EMBL" id="HGQ86339.1"/>
    </source>
</evidence>
<evidence type="ECO:0000256" key="2">
    <source>
        <dbReference type="ARBA" id="ARBA00022801"/>
    </source>
</evidence>
<gene>
    <name evidence="4" type="ORF">ENT66_08780</name>
</gene>
<dbReference type="Gene3D" id="3.40.50.1000">
    <property type="entry name" value="HAD superfamily/HAD-like"/>
    <property type="match status" value="1"/>
</dbReference>
<dbReference type="EMBL" id="DSZN01000137">
    <property type="protein sequence ID" value="HGQ86339.1"/>
    <property type="molecule type" value="Genomic_DNA"/>
</dbReference>
<dbReference type="NCBIfam" id="TIGR01549">
    <property type="entry name" value="HAD-SF-IA-v1"/>
    <property type="match status" value="1"/>
</dbReference>
<comment type="cofactor">
    <cofactor evidence="1">
        <name>Mg(2+)</name>
        <dbReference type="ChEBI" id="CHEBI:18420"/>
    </cofactor>
</comment>
<accession>A0A7C4JRR2</accession>
<dbReference type="Pfam" id="PF00702">
    <property type="entry name" value="Hydrolase"/>
    <property type="match status" value="1"/>
</dbReference>
<keyword evidence="3" id="KW-0460">Magnesium</keyword>
<dbReference type="PRINTS" id="PR00413">
    <property type="entry name" value="HADHALOGNASE"/>
</dbReference>
<dbReference type="InterPro" id="IPR023214">
    <property type="entry name" value="HAD_sf"/>
</dbReference>
<dbReference type="Gene3D" id="1.10.150.520">
    <property type="match status" value="1"/>
</dbReference>
<protein>
    <submittedName>
        <fullName evidence="4">HAD family hydrolase</fullName>
    </submittedName>
</protein>
<keyword evidence="2 4" id="KW-0378">Hydrolase</keyword>
<dbReference type="PANTHER" id="PTHR46470">
    <property type="entry name" value="N-ACYLNEURAMINATE-9-PHOSPHATASE"/>
    <property type="match status" value="1"/>
</dbReference>
<dbReference type="InterPro" id="IPR006439">
    <property type="entry name" value="HAD-SF_hydro_IA"/>
</dbReference>
<dbReference type="SFLD" id="SFLDS00003">
    <property type="entry name" value="Haloacid_Dehalogenase"/>
    <property type="match status" value="1"/>
</dbReference>
<evidence type="ECO:0000256" key="1">
    <source>
        <dbReference type="ARBA" id="ARBA00001946"/>
    </source>
</evidence>
<dbReference type="PANTHER" id="PTHR46470:SF4">
    <property type="entry name" value="5-AMINO-6-(5-PHOSPHO-D-RIBITYLAMINO)URACIL PHOSPHATASE YIGB"/>
    <property type="match status" value="1"/>
</dbReference>
<dbReference type="InterPro" id="IPR036412">
    <property type="entry name" value="HAD-like_sf"/>
</dbReference>
<name>A0A7C4JRR2_9BACT</name>
<dbReference type="AlphaFoldDB" id="A0A7C4JRR2"/>
<reference evidence="4" key="1">
    <citation type="journal article" date="2020" name="mSystems">
        <title>Genome- and Community-Level Interaction Insights into Carbon Utilization and Element Cycling Functions of Hydrothermarchaeota in Hydrothermal Sediment.</title>
        <authorList>
            <person name="Zhou Z."/>
            <person name="Liu Y."/>
            <person name="Xu W."/>
            <person name="Pan J."/>
            <person name="Luo Z.H."/>
            <person name="Li M."/>
        </authorList>
    </citation>
    <scope>NUCLEOTIDE SEQUENCE [LARGE SCALE GENOMIC DNA]</scope>
    <source>
        <strain evidence="4">SpSt-6</strain>
    </source>
</reference>
<dbReference type="GO" id="GO:0016787">
    <property type="term" value="F:hydrolase activity"/>
    <property type="evidence" value="ECO:0007669"/>
    <property type="project" value="UniProtKB-KW"/>
</dbReference>